<dbReference type="EMBL" id="QQAH01000009">
    <property type="protein sequence ID" value="RDD81786.1"/>
    <property type="molecule type" value="Genomic_DNA"/>
</dbReference>
<keyword evidence="3" id="KW-1185">Reference proteome</keyword>
<dbReference type="OrthoDB" id="8770724at2"/>
<dbReference type="PANTHER" id="PTHR33525:SF6">
    <property type="entry name" value="HDOD DOMAIN-CONTAINING PROTEIN"/>
    <property type="match status" value="1"/>
</dbReference>
<dbReference type="Pfam" id="PF08668">
    <property type="entry name" value="HDOD"/>
    <property type="match status" value="1"/>
</dbReference>
<evidence type="ECO:0000259" key="1">
    <source>
        <dbReference type="PROSITE" id="PS51833"/>
    </source>
</evidence>
<comment type="caution">
    <text evidence="2">The sequence shown here is derived from an EMBL/GenBank/DDBJ whole genome shotgun (WGS) entry which is preliminary data.</text>
</comment>
<dbReference type="Proteomes" id="UP000253782">
    <property type="component" value="Unassembled WGS sequence"/>
</dbReference>
<dbReference type="InterPro" id="IPR013976">
    <property type="entry name" value="HDOD"/>
</dbReference>
<gene>
    <name evidence="2" type="ORF">DVJ77_11585</name>
</gene>
<dbReference type="PANTHER" id="PTHR33525">
    <property type="match status" value="1"/>
</dbReference>
<dbReference type="PROSITE" id="PS51833">
    <property type="entry name" value="HDOD"/>
    <property type="match status" value="1"/>
</dbReference>
<feature type="domain" description="HDOD" evidence="1">
    <location>
        <begin position="90"/>
        <end position="278"/>
    </location>
</feature>
<dbReference type="InterPro" id="IPR052340">
    <property type="entry name" value="RNase_Y/CdgJ"/>
</dbReference>
<dbReference type="Gene3D" id="1.10.3210.10">
    <property type="entry name" value="Hypothetical protein af1432"/>
    <property type="match status" value="1"/>
</dbReference>
<dbReference type="AlphaFoldDB" id="A0A369UMG6"/>
<organism evidence="2 3">
    <name type="scientific">Dyella tabacisoli</name>
    <dbReference type="NCBI Taxonomy" id="2282381"/>
    <lineage>
        <taxon>Bacteria</taxon>
        <taxon>Pseudomonadati</taxon>
        <taxon>Pseudomonadota</taxon>
        <taxon>Gammaproteobacteria</taxon>
        <taxon>Lysobacterales</taxon>
        <taxon>Rhodanobacteraceae</taxon>
        <taxon>Dyella</taxon>
    </lineage>
</organism>
<accession>A0A369UMG6</accession>
<dbReference type="SUPFAM" id="SSF109604">
    <property type="entry name" value="HD-domain/PDEase-like"/>
    <property type="match status" value="1"/>
</dbReference>
<reference evidence="2 3" key="1">
    <citation type="submission" date="2018-07" db="EMBL/GenBank/DDBJ databases">
        <title>Dyella tabacisoli L4-6T, whole genome shotgun sequence.</title>
        <authorList>
            <person name="Zhou X.-K."/>
            <person name="Li W.-J."/>
            <person name="Duan Y.-Q."/>
        </authorList>
    </citation>
    <scope>NUCLEOTIDE SEQUENCE [LARGE SCALE GENOMIC DNA]</scope>
    <source>
        <strain evidence="2 3">L4-6</strain>
    </source>
</reference>
<protein>
    <submittedName>
        <fullName evidence="2">HDOD domain-containing protein</fullName>
    </submittedName>
</protein>
<dbReference type="RefSeq" id="WP_114845653.1">
    <property type="nucleotide sequence ID" value="NZ_JBHSPE010000005.1"/>
</dbReference>
<proteinExistence type="predicted"/>
<evidence type="ECO:0000313" key="2">
    <source>
        <dbReference type="EMBL" id="RDD81786.1"/>
    </source>
</evidence>
<name>A0A369UMG6_9GAMM</name>
<sequence>MMGLWQRLFARERVPDRHAWQPHEPILAARPVPAAPQGHTLANAQLEDRFYRFVFGLPASSQTTLDTQEQMALERLDALCGGDRYDVSGLPRMPSVLPQLLRALRNDHLSGAKLAELIGRDPVLVGEVMRVTGSVHYRTLQPIASLQHAVVLLGQEGLRHVVSLYVMKPILLASGGGFGQIAGQRLWDHAERCAHAAVFLGKGLCDPFETYLAGLVCHTGIGAVIRTLDIEFGGTFTAYTPPFVAGIARVAAELTLQAARYWELPVHVLDTLAERIEYTASAPSSLMGQILHAADHAAMMQLLTEHRLIDPYTSMSAEASHRFSAQQLARCQQDLQRNFSANL</sequence>
<evidence type="ECO:0000313" key="3">
    <source>
        <dbReference type="Proteomes" id="UP000253782"/>
    </source>
</evidence>